<name>A0A0N4XBL8_HAEPC</name>
<dbReference type="PANTHER" id="PTHR13986:SF8">
    <property type="entry name" value="PROLYL 3-HYDROXYLASE 1-LIKE PROTEIN"/>
    <property type="match status" value="1"/>
</dbReference>
<dbReference type="STRING" id="6290.A0A0N4XBL8"/>
<feature type="signal peptide" evidence="1">
    <location>
        <begin position="1"/>
        <end position="23"/>
    </location>
</feature>
<dbReference type="OrthoDB" id="8517835at2759"/>
<protein>
    <submittedName>
        <fullName evidence="4">Secreted protein</fullName>
    </submittedName>
</protein>
<organism evidence="4">
    <name type="scientific">Haemonchus placei</name>
    <name type="common">Barber's pole worm</name>
    <dbReference type="NCBI Taxonomy" id="6290"/>
    <lineage>
        <taxon>Eukaryota</taxon>
        <taxon>Metazoa</taxon>
        <taxon>Ecdysozoa</taxon>
        <taxon>Nematoda</taxon>
        <taxon>Chromadorea</taxon>
        <taxon>Rhabditida</taxon>
        <taxon>Rhabditina</taxon>
        <taxon>Rhabditomorpha</taxon>
        <taxon>Strongyloidea</taxon>
        <taxon>Trichostrongylidae</taxon>
        <taxon>Haemonchus</taxon>
    </lineage>
</organism>
<dbReference type="AlphaFoldDB" id="A0A0N4XBL8"/>
<dbReference type="GO" id="GO:0005783">
    <property type="term" value="C:endoplasmic reticulum"/>
    <property type="evidence" value="ECO:0007669"/>
    <property type="project" value="TreeGrafter"/>
</dbReference>
<evidence type="ECO:0000256" key="1">
    <source>
        <dbReference type="SAM" id="SignalP"/>
    </source>
</evidence>
<dbReference type="PANTHER" id="PTHR13986">
    <property type="entry name" value="PROTEIN LYSINE HYDROXYLATION COMPLEX COMPONENT"/>
    <property type="match status" value="1"/>
</dbReference>
<reference evidence="4" key="1">
    <citation type="submission" date="2017-02" db="UniProtKB">
        <authorList>
            <consortium name="WormBaseParasite"/>
        </authorList>
    </citation>
    <scope>IDENTIFICATION</scope>
</reference>
<evidence type="ECO:0000313" key="3">
    <source>
        <dbReference type="Proteomes" id="UP000268014"/>
    </source>
</evidence>
<evidence type="ECO:0000313" key="2">
    <source>
        <dbReference type="EMBL" id="VDO92041.1"/>
    </source>
</evidence>
<feature type="chain" id="PRO_5043124525" evidence="1">
    <location>
        <begin position="24"/>
        <end position="189"/>
    </location>
</feature>
<dbReference type="InterPro" id="IPR052284">
    <property type="entry name" value="Collagen_mod_leprecan"/>
</dbReference>
<dbReference type="EMBL" id="UZAF01024022">
    <property type="protein sequence ID" value="VDO92041.1"/>
    <property type="molecule type" value="Genomic_DNA"/>
</dbReference>
<dbReference type="OMA" id="QEMMDIY"/>
<proteinExistence type="predicted"/>
<dbReference type="Proteomes" id="UP000268014">
    <property type="component" value="Unassembled WGS sequence"/>
</dbReference>
<dbReference type="WBParaSite" id="HPLM_0002176301-mRNA-1">
    <property type="protein sequence ID" value="HPLM_0002176301-mRNA-1"/>
    <property type="gene ID" value="HPLM_0002176301"/>
</dbReference>
<dbReference type="GO" id="GO:0005518">
    <property type="term" value="F:collagen binding"/>
    <property type="evidence" value="ECO:0007669"/>
    <property type="project" value="TreeGrafter"/>
</dbReference>
<keyword evidence="1" id="KW-0732">Signal</keyword>
<accession>A0A0N4XBL8</accession>
<keyword evidence="3" id="KW-1185">Reference proteome</keyword>
<gene>
    <name evidence="2" type="ORF">HPLM_LOCUS21752</name>
</gene>
<dbReference type="GO" id="GO:0030199">
    <property type="term" value="P:collagen fibril organization"/>
    <property type="evidence" value="ECO:0007669"/>
    <property type="project" value="TreeGrafter"/>
</dbReference>
<sequence>MAGTFLYWLLLTYSTIIDRPVSSTPDDPKLTFEQLYQYGKWEYTDKNWPDLMRGTEAAQAVANYLLFDDNPLMRRNKYFYLKQYKKPELFVPDQKIIDIHKQRTLEARYLQFIDDKFKFVNNEFPAELRDDRVKFDTTVSIDDPFDYDSVTRLLSAPECQSLRSPFPVAHFDQLISELEARVKLIWPAA</sequence>
<evidence type="ECO:0000313" key="4">
    <source>
        <dbReference type="WBParaSite" id="HPLM_0002176301-mRNA-1"/>
    </source>
</evidence>
<reference evidence="2 3" key="2">
    <citation type="submission" date="2018-11" db="EMBL/GenBank/DDBJ databases">
        <authorList>
            <consortium name="Pathogen Informatics"/>
        </authorList>
    </citation>
    <scope>NUCLEOTIDE SEQUENCE [LARGE SCALE GENOMIC DNA]</scope>
    <source>
        <strain evidence="2 3">MHpl1</strain>
    </source>
</reference>